<dbReference type="Gene3D" id="3.90.1720.10">
    <property type="entry name" value="endopeptidase domain like (from Nostoc punctiforme)"/>
    <property type="match status" value="1"/>
</dbReference>
<evidence type="ECO:0000259" key="6">
    <source>
        <dbReference type="PROSITE" id="PS51781"/>
    </source>
</evidence>
<dbReference type="InterPro" id="IPR000064">
    <property type="entry name" value="NLP_P60_dom"/>
</dbReference>
<name>A0A9D1RUT0_9FIRM</name>
<proteinExistence type="inferred from homology"/>
<dbReference type="InterPro" id="IPR038765">
    <property type="entry name" value="Papain-like_cys_pep_sf"/>
</dbReference>
<evidence type="ECO:0000256" key="4">
    <source>
        <dbReference type="ARBA" id="ARBA00022807"/>
    </source>
</evidence>
<comment type="similarity">
    <text evidence="1">Belongs to the peptidase C40 family.</text>
</comment>
<feature type="signal peptide" evidence="5">
    <location>
        <begin position="1"/>
        <end position="28"/>
    </location>
</feature>
<dbReference type="SUPFAM" id="SSF54001">
    <property type="entry name" value="Cysteine proteinases"/>
    <property type="match status" value="1"/>
</dbReference>
<dbReference type="PROSITE" id="PS51781">
    <property type="entry name" value="SH3B"/>
    <property type="match status" value="2"/>
</dbReference>
<feature type="chain" id="PRO_5038734486" evidence="5">
    <location>
        <begin position="29"/>
        <end position="301"/>
    </location>
</feature>
<evidence type="ECO:0000259" key="7">
    <source>
        <dbReference type="PROSITE" id="PS51935"/>
    </source>
</evidence>
<dbReference type="AlphaFoldDB" id="A0A9D1RUT0"/>
<dbReference type="PANTHER" id="PTHR47053:SF1">
    <property type="entry name" value="MUREIN DD-ENDOPEPTIDASE MEPH-RELATED"/>
    <property type="match status" value="1"/>
</dbReference>
<evidence type="ECO:0000313" key="8">
    <source>
        <dbReference type="EMBL" id="HIW93698.1"/>
    </source>
</evidence>
<gene>
    <name evidence="8" type="ORF">H9868_04070</name>
</gene>
<dbReference type="SMART" id="SM00287">
    <property type="entry name" value="SH3b"/>
    <property type="match status" value="2"/>
</dbReference>
<evidence type="ECO:0000256" key="1">
    <source>
        <dbReference type="ARBA" id="ARBA00007074"/>
    </source>
</evidence>
<dbReference type="PANTHER" id="PTHR47053">
    <property type="entry name" value="MUREIN DD-ENDOPEPTIDASE MEPH-RELATED"/>
    <property type="match status" value="1"/>
</dbReference>
<dbReference type="PROSITE" id="PS51257">
    <property type="entry name" value="PROKAR_LIPOPROTEIN"/>
    <property type="match status" value="1"/>
</dbReference>
<dbReference type="EMBL" id="DXGA01000085">
    <property type="protein sequence ID" value="HIW93698.1"/>
    <property type="molecule type" value="Genomic_DNA"/>
</dbReference>
<dbReference type="PROSITE" id="PS51935">
    <property type="entry name" value="NLPC_P60"/>
    <property type="match status" value="1"/>
</dbReference>
<keyword evidence="4" id="KW-0788">Thiol protease</keyword>
<accession>A0A9D1RUT0</accession>
<evidence type="ECO:0000256" key="5">
    <source>
        <dbReference type="SAM" id="SignalP"/>
    </source>
</evidence>
<reference evidence="8" key="2">
    <citation type="submission" date="2021-04" db="EMBL/GenBank/DDBJ databases">
        <authorList>
            <person name="Gilroy R."/>
        </authorList>
    </citation>
    <scope>NUCLEOTIDE SEQUENCE</scope>
    <source>
        <strain evidence="8">ChiGjej6B6-1540</strain>
    </source>
</reference>
<sequence length="301" mass="31514">MIQPAKVLRTVFLTAVVSAACIVSAAAASVGVGTVNADALRLRQSASTDSTILATASKGDSVIILENAGNNWYKVDYKSVQGYMSGEYLTVATTADAAIGYGKVSAGGSTLNMRSGAGTSYGVVSSLPDGTIAEIVGINNGWYKIQYGGKTGYVSSDYMVTVKDSVGSRSTAEAASSSAIGDQIVAYAKQFLGVPYVYGGNGPNCFDCSGFTKYVYAHFGVTLNRTATDQLANGTSVSKSQLQPGDLVFFRANTTKPVSHVGIYIGNGQFIHASTNTYSVQIDRLDTGYYAGVYVYGRHIL</sequence>
<keyword evidence="5" id="KW-0732">Signal</keyword>
<keyword evidence="2" id="KW-0645">Protease</keyword>
<feature type="domain" description="SH3b" evidence="6">
    <location>
        <begin position="30"/>
        <end position="93"/>
    </location>
</feature>
<evidence type="ECO:0000256" key="3">
    <source>
        <dbReference type="ARBA" id="ARBA00022801"/>
    </source>
</evidence>
<dbReference type="GO" id="GO:0008234">
    <property type="term" value="F:cysteine-type peptidase activity"/>
    <property type="evidence" value="ECO:0007669"/>
    <property type="project" value="UniProtKB-KW"/>
</dbReference>
<dbReference type="Pfam" id="PF00877">
    <property type="entry name" value="NLPC_P60"/>
    <property type="match status" value="1"/>
</dbReference>
<feature type="domain" description="NlpC/P60" evidence="7">
    <location>
        <begin position="178"/>
        <end position="301"/>
    </location>
</feature>
<dbReference type="InterPro" id="IPR003646">
    <property type="entry name" value="SH3-like_bac-type"/>
</dbReference>
<dbReference type="InterPro" id="IPR051202">
    <property type="entry name" value="Peptidase_C40"/>
</dbReference>
<dbReference type="GO" id="GO:0006508">
    <property type="term" value="P:proteolysis"/>
    <property type="evidence" value="ECO:0007669"/>
    <property type="project" value="UniProtKB-KW"/>
</dbReference>
<reference evidence="8" key="1">
    <citation type="journal article" date="2021" name="PeerJ">
        <title>Extensive microbial diversity within the chicken gut microbiome revealed by metagenomics and culture.</title>
        <authorList>
            <person name="Gilroy R."/>
            <person name="Ravi A."/>
            <person name="Getino M."/>
            <person name="Pursley I."/>
            <person name="Horton D.L."/>
            <person name="Alikhan N.F."/>
            <person name="Baker D."/>
            <person name="Gharbi K."/>
            <person name="Hall N."/>
            <person name="Watson M."/>
            <person name="Adriaenssens E.M."/>
            <person name="Foster-Nyarko E."/>
            <person name="Jarju S."/>
            <person name="Secka A."/>
            <person name="Antonio M."/>
            <person name="Oren A."/>
            <person name="Chaudhuri R.R."/>
            <person name="La Ragione R."/>
            <person name="Hildebrand F."/>
            <person name="Pallen M.J."/>
        </authorList>
    </citation>
    <scope>NUCLEOTIDE SEQUENCE</scope>
    <source>
        <strain evidence="8">ChiGjej6B6-1540</strain>
    </source>
</reference>
<dbReference type="Gene3D" id="2.30.30.40">
    <property type="entry name" value="SH3 Domains"/>
    <property type="match status" value="2"/>
</dbReference>
<keyword evidence="3" id="KW-0378">Hydrolase</keyword>
<dbReference type="Pfam" id="PF08239">
    <property type="entry name" value="SH3_3"/>
    <property type="match status" value="2"/>
</dbReference>
<dbReference type="Proteomes" id="UP000824192">
    <property type="component" value="Unassembled WGS sequence"/>
</dbReference>
<evidence type="ECO:0000256" key="2">
    <source>
        <dbReference type="ARBA" id="ARBA00022670"/>
    </source>
</evidence>
<protein>
    <submittedName>
        <fullName evidence="8">C40 family peptidase</fullName>
    </submittedName>
</protein>
<comment type="caution">
    <text evidence="8">The sequence shown here is derived from an EMBL/GenBank/DDBJ whole genome shotgun (WGS) entry which is preliminary data.</text>
</comment>
<feature type="domain" description="SH3b" evidence="6">
    <location>
        <begin position="99"/>
        <end position="163"/>
    </location>
</feature>
<evidence type="ECO:0000313" key="9">
    <source>
        <dbReference type="Proteomes" id="UP000824192"/>
    </source>
</evidence>
<organism evidence="8 9">
    <name type="scientific">Candidatus Flavonifractor merdipullorum</name>
    <dbReference type="NCBI Taxonomy" id="2838590"/>
    <lineage>
        <taxon>Bacteria</taxon>
        <taxon>Bacillati</taxon>
        <taxon>Bacillota</taxon>
        <taxon>Clostridia</taxon>
        <taxon>Eubacteriales</taxon>
        <taxon>Oscillospiraceae</taxon>
        <taxon>Flavonifractor</taxon>
    </lineage>
</organism>